<comment type="caution">
    <text evidence="1">The sequence shown here is derived from an EMBL/GenBank/DDBJ whole genome shotgun (WGS) entry which is preliminary data.</text>
</comment>
<evidence type="ECO:0000313" key="1">
    <source>
        <dbReference type="EMBL" id="CAJ2002081.1"/>
    </source>
</evidence>
<accession>A0ABC8QJM1</accession>
<evidence type="ECO:0000313" key="2">
    <source>
        <dbReference type="Proteomes" id="UP001642380"/>
    </source>
</evidence>
<keyword evidence="2" id="KW-1185">Reference proteome</keyword>
<organism evidence="1 2">
    <name type="scientific">Cotesia congregata filamentous virus 1</name>
    <dbReference type="NCBI Taxonomy" id="3064291"/>
    <lineage>
        <taxon>Viruses</taxon>
        <taxon>Viruses incertae sedis</taxon>
        <taxon>Naldaviricetes</taxon>
        <taxon>Lefavirales</taxon>
        <taxon>Filamentoviridae</taxon>
        <taxon>Betafilamentovirus</taxon>
        <taxon>Betafilamentovirus cocongregatae</taxon>
    </lineage>
</organism>
<reference evidence="1 2" key="1">
    <citation type="submission" date="2024-01" db="EMBL/GenBank/DDBJ databases">
        <authorList>
            <person name="Guinet B."/>
        </authorList>
    </citation>
    <scope>NUCLEOTIDE SEQUENCE [LARGE SCALE GENOMIC DNA]</scope>
</reference>
<name>A0ABC8QJM1_9VIRU</name>
<sequence>MGAGYNSGDFKFKFFQQSIEESHVSTVCAVLVPGTGVCTQFIEFFYANRCVWHKNGTRLW</sequence>
<dbReference type="EMBL" id="CAUOPR010000001">
    <property type="protein sequence ID" value="CAJ2002081.1"/>
    <property type="molecule type" value="Genomic_DNA"/>
</dbReference>
<gene>
    <name evidence="1" type="ORF">CCFV1_ORF035</name>
</gene>
<protein>
    <submittedName>
        <fullName evidence="1">Uncharacterized protein</fullName>
    </submittedName>
</protein>
<dbReference type="Proteomes" id="UP001642380">
    <property type="component" value="Unassembled WGS sequence"/>
</dbReference>
<proteinExistence type="predicted"/>